<dbReference type="PANTHER" id="PTHR23113">
    <property type="entry name" value="GUANINE NUCLEOTIDE EXCHANGE FACTOR"/>
    <property type="match status" value="1"/>
</dbReference>
<accession>A0A420YA64</accession>
<dbReference type="Proteomes" id="UP000275385">
    <property type="component" value="Unassembled WGS sequence"/>
</dbReference>
<feature type="region of interest" description="Disordered" evidence="5">
    <location>
        <begin position="1"/>
        <end position="68"/>
    </location>
</feature>
<evidence type="ECO:0000259" key="7">
    <source>
        <dbReference type="PROSITE" id="PS50009"/>
    </source>
</evidence>
<evidence type="ECO:0000259" key="6">
    <source>
        <dbReference type="PROSITE" id="PS50002"/>
    </source>
</evidence>
<dbReference type="STRING" id="177199.A0A420YA64"/>
<protein>
    <submittedName>
        <fullName evidence="9">Uncharacterized protein</fullName>
    </submittedName>
</protein>
<sequence>MGMLNNDPKRLSLQVAPLAIQKTRSRASEDGSDSAPTSNMYPKGQITPPTTPNGSQDGLATPSDQPMPSPKMFHNFLRAFYPFNPNYAMTDSTVTLPLNEGDVILVHSIHTNGWADGTLLASGARGWLPTNYCEPYNPDELRSLLKALLNFWDLLRSAGINDCEIFGNQEFMKGIIAGVRHLLEQSNCLTRDCALLQRHDGIRRARKSLLSELSSLVKTAKRLLETQRINDPAEDINDIVDEMILRAFKIVTKGVRFLDLWEDDKRSTEAAADPEGTPLPPSPTPDAAVPCDATPRAQRVEVPSRSTGSVVETESLPSQSSEGTQTNWSTTNKRISSAYASTGPSSYRASQMLQPHHLNRPESTISHRVSLAGASALSGSRRLVSERLAFCQDAFLSQLASLIGRLHLQSHSRLHLAMAVKECALSGGDLLVVADGVAAHNALGHDIIRHSRKLTSDRTRDLVDAARHILNSPSTEFGEVIVMPDDNNRLLGAATDCVVVAGECVHQVRAVLERVGDFEMDFENAVPCTEWNFDLLDGIQDERDQRRPSATSSITSTATSTQTTTTDDGEDLESKLLQKTFAHELLFNKEGQVTGGSLPALVERLTTHESTPDAMFVSTFYLTFRQFCTSTMLVECLVDRFDYVGDSPYMASPVRLRVYNVFKGWMESHWRDDVDKEALPAIQQFAETKLAAVLPSAAKRLLELTQRVLSQDGTLVPRLLSSMGKTSTSISQYVPADAPLPAPALSKSQTSLLNNWKSGGTCPSILDFDPLEVARQLTVRQMTVFCSIMPEELLGSQWMKDHGANAPNVKAMSSFSTELSNLVADSILQYSEVKKRALAIKQWIKIADRCLELNNYDALMAIICSLNSSTITRLRKTWDMVSPKRRQMHKHLQSIVEPNQNHKVLRARLQGHVPPCLPFLGMFLTDLTFVDIGNPPTKTSDTGLTLINFDKHTRTAKIIGELQRFQIPYRLTEVPDLQDWIKHQIEHVREVEAQQQGSSMQVNYYRKSLLLEPRETQALKSSVDAPVPTPGTGNSMFGWMRSTSSTSTNTTNTVSTTASGQVTVPAQG</sequence>
<dbReference type="SMART" id="SM00147">
    <property type="entry name" value="RasGEF"/>
    <property type="match status" value="1"/>
</dbReference>
<feature type="domain" description="N-terminal Ras-GEF" evidence="8">
    <location>
        <begin position="589"/>
        <end position="709"/>
    </location>
</feature>
<feature type="region of interest" description="Disordered" evidence="5">
    <location>
        <begin position="268"/>
        <end position="333"/>
    </location>
</feature>
<dbReference type="GO" id="GO:0005085">
    <property type="term" value="F:guanyl-nucleotide exchange factor activity"/>
    <property type="evidence" value="ECO:0007669"/>
    <property type="project" value="UniProtKB-KW"/>
</dbReference>
<evidence type="ECO:0000313" key="10">
    <source>
        <dbReference type="Proteomes" id="UP000275385"/>
    </source>
</evidence>
<dbReference type="CDD" id="cd00155">
    <property type="entry name" value="RasGEF"/>
    <property type="match status" value="1"/>
</dbReference>
<evidence type="ECO:0000256" key="5">
    <source>
        <dbReference type="SAM" id="MobiDB-lite"/>
    </source>
</evidence>
<dbReference type="Gene3D" id="2.30.30.40">
    <property type="entry name" value="SH3 Domains"/>
    <property type="match status" value="1"/>
</dbReference>
<dbReference type="InterPro" id="IPR000651">
    <property type="entry name" value="Ras-like_Gua-exchang_fac_N"/>
</dbReference>
<evidence type="ECO:0000256" key="2">
    <source>
        <dbReference type="ARBA" id="ARBA00022658"/>
    </source>
</evidence>
<dbReference type="PROSITE" id="PS50002">
    <property type="entry name" value="SH3"/>
    <property type="match status" value="1"/>
</dbReference>
<feature type="compositionally biased region" description="Polar residues" evidence="5">
    <location>
        <begin position="1058"/>
        <end position="1068"/>
    </location>
</feature>
<evidence type="ECO:0000256" key="4">
    <source>
        <dbReference type="PROSITE-ProRule" id="PRU00192"/>
    </source>
</evidence>
<dbReference type="PANTHER" id="PTHR23113:SF354">
    <property type="entry name" value="BUD SITE SELECTION PROTEIN 5"/>
    <property type="match status" value="1"/>
</dbReference>
<evidence type="ECO:0000256" key="1">
    <source>
        <dbReference type="ARBA" id="ARBA00022443"/>
    </source>
</evidence>
<dbReference type="SUPFAM" id="SSF50044">
    <property type="entry name" value="SH3-domain"/>
    <property type="match status" value="1"/>
</dbReference>
<evidence type="ECO:0000313" key="9">
    <source>
        <dbReference type="EMBL" id="RKU44773.1"/>
    </source>
</evidence>
<dbReference type="Gene3D" id="1.10.840.10">
    <property type="entry name" value="Ras guanine-nucleotide exchange factors catalytic domain"/>
    <property type="match status" value="1"/>
</dbReference>
<dbReference type="SMART" id="SM00326">
    <property type="entry name" value="SH3"/>
    <property type="match status" value="1"/>
</dbReference>
<feature type="compositionally biased region" description="Polar residues" evidence="5">
    <location>
        <begin position="304"/>
        <end position="333"/>
    </location>
</feature>
<proteinExistence type="predicted"/>
<dbReference type="PROSITE" id="PS50009">
    <property type="entry name" value="RASGEF_CAT"/>
    <property type="match status" value="1"/>
</dbReference>
<keyword evidence="1 4" id="KW-0728">SH3 domain</keyword>
<dbReference type="InterPro" id="IPR036964">
    <property type="entry name" value="RASGEF_cat_dom_sf"/>
</dbReference>
<feature type="compositionally biased region" description="Low complexity" evidence="5">
    <location>
        <begin position="549"/>
        <end position="566"/>
    </location>
</feature>
<dbReference type="Pfam" id="PF00617">
    <property type="entry name" value="RasGEF"/>
    <property type="match status" value="1"/>
</dbReference>
<dbReference type="InterPro" id="IPR001895">
    <property type="entry name" value="RASGEF_cat_dom"/>
</dbReference>
<keyword evidence="2 3" id="KW-0344">Guanine-nucleotide releasing factor</keyword>
<dbReference type="EMBL" id="QVQW01000027">
    <property type="protein sequence ID" value="RKU44773.1"/>
    <property type="molecule type" value="Genomic_DNA"/>
</dbReference>
<feature type="compositionally biased region" description="Low complexity" evidence="5">
    <location>
        <begin position="1042"/>
        <end position="1057"/>
    </location>
</feature>
<dbReference type="Pfam" id="PF00618">
    <property type="entry name" value="RasGEF_N"/>
    <property type="match status" value="1"/>
</dbReference>
<dbReference type="InterPro" id="IPR001452">
    <property type="entry name" value="SH3_domain"/>
</dbReference>
<feature type="region of interest" description="Disordered" evidence="5">
    <location>
        <begin position="544"/>
        <end position="570"/>
    </location>
</feature>
<dbReference type="GO" id="GO:0005886">
    <property type="term" value="C:plasma membrane"/>
    <property type="evidence" value="ECO:0007669"/>
    <property type="project" value="TreeGrafter"/>
</dbReference>
<dbReference type="OrthoDB" id="546434at2759"/>
<evidence type="ECO:0000256" key="3">
    <source>
        <dbReference type="PROSITE-ProRule" id="PRU00168"/>
    </source>
</evidence>
<feature type="domain" description="SH3" evidence="6">
    <location>
        <begin position="72"/>
        <end position="138"/>
    </location>
</feature>
<dbReference type="InterPro" id="IPR036028">
    <property type="entry name" value="SH3-like_dom_sf"/>
</dbReference>
<feature type="region of interest" description="Disordered" evidence="5">
    <location>
        <begin position="1018"/>
        <end position="1068"/>
    </location>
</feature>
<dbReference type="AlphaFoldDB" id="A0A420YA64"/>
<dbReference type="GO" id="GO:0007265">
    <property type="term" value="P:Ras protein signal transduction"/>
    <property type="evidence" value="ECO:0007669"/>
    <property type="project" value="TreeGrafter"/>
</dbReference>
<comment type="caution">
    <text evidence="9">The sequence shown here is derived from an EMBL/GenBank/DDBJ whole genome shotgun (WGS) entry which is preliminary data.</text>
</comment>
<organism evidence="9 10">
    <name type="scientific">Coniochaeta pulveracea</name>
    <dbReference type="NCBI Taxonomy" id="177199"/>
    <lineage>
        <taxon>Eukaryota</taxon>
        <taxon>Fungi</taxon>
        <taxon>Dikarya</taxon>
        <taxon>Ascomycota</taxon>
        <taxon>Pezizomycotina</taxon>
        <taxon>Sordariomycetes</taxon>
        <taxon>Sordariomycetidae</taxon>
        <taxon>Coniochaetales</taxon>
        <taxon>Coniochaetaceae</taxon>
        <taxon>Coniochaeta</taxon>
    </lineage>
</organism>
<dbReference type="SUPFAM" id="SSF48366">
    <property type="entry name" value="Ras GEF"/>
    <property type="match status" value="1"/>
</dbReference>
<dbReference type="CDD" id="cd06224">
    <property type="entry name" value="REM"/>
    <property type="match status" value="1"/>
</dbReference>
<reference evidence="9 10" key="1">
    <citation type="submission" date="2018-08" db="EMBL/GenBank/DDBJ databases">
        <title>Draft genome of the lignicolous fungus Coniochaeta pulveracea.</title>
        <authorList>
            <person name="Borstlap C.J."/>
            <person name="De Witt R.N."/>
            <person name="Botha A."/>
            <person name="Volschenk H."/>
        </authorList>
    </citation>
    <scope>NUCLEOTIDE SEQUENCE [LARGE SCALE GENOMIC DNA]</scope>
    <source>
        <strain evidence="9 10">CAB683</strain>
    </source>
</reference>
<dbReference type="SMART" id="SM00229">
    <property type="entry name" value="RasGEFN"/>
    <property type="match status" value="1"/>
</dbReference>
<dbReference type="Gene3D" id="1.20.870.10">
    <property type="entry name" value="Son of sevenless (SoS) protein Chain: S domain 1"/>
    <property type="match status" value="1"/>
</dbReference>
<keyword evidence="10" id="KW-1185">Reference proteome</keyword>
<feature type="compositionally biased region" description="Polar residues" evidence="5">
    <location>
        <begin position="52"/>
        <end position="66"/>
    </location>
</feature>
<dbReference type="InterPro" id="IPR008937">
    <property type="entry name" value="Ras-like_GEF"/>
</dbReference>
<dbReference type="InterPro" id="IPR023578">
    <property type="entry name" value="Ras_GEF_dom_sf"/>
</dbReference>
<name>A0A420YA64_9PEZI</name>
<dbReference type="PROSITE" id="PS50212">
    <property type="entry name" value="RASGEF_NTER"/>
    <property type="match status" value="1"/>
</dbReference>
<feature type="domain" description="Ras-GEF" evidence="7">
    <location>
        <begin position="769"/>
        <end position="1014"/>
    </location>
</feature>
<evidence type="ECO:0000259" key="8">
    <source>
        <dbReference type="PROSITE" id="PS50212"/>
    </source>
</evidence>
<gene>
    <name evidence="9" type="ORF">DL546_006537</name>
</gene>